<feature type="compositionally biased region" description="Low complexity" evidence="8">
    <location>
        <begin position="83"/>
        <end position="92"/>
    </location>
</feature>
<feature type="domain" description="Peptidase M16 middle/third" evidence="11">
    <location>
        <begin position="445"/>
        <end position="730"/>
    </location>
</feature>
<evidence type="ECO:0000256" key="4">
    <source>
        <dbReference type="ARBA" id="ARBA00022801"/>
    </source>
</evidence>
<keyword evidence="5" id="KW-0862">Zinc</keyword>
<evidence type="ECO:0000256" key="8">
    <source>
        <dbReference type="SAM" id="MobiDB-lite"/>
    </source>
</evidence>
<dbReference type="InterPro" id="IPR011249">
    <property type="entry name" value="Metalloenz_LuxS/M16"/>
</dbReference>
<evidence type="ECO:0000256" key="6">
    <source>
        <dbReference type="ARBA" id="ARBA00023049"/>
    </source>
</evidence>
<dbReference type="Proteomes" id="UP000694904">
    <property type="component" value="Chromosome 4"/>
</dbReference>
<name>A0ABM1P2M1_DROAR</name>
<dbReference type="InterPro" id="IPR001431">
    <property type="entry name" value="Pept_M16_Zn_BS"/>
</dbReference>
<dbReference type="InterPro" id="IPR032632">
    <property type="entry name" value="Peptidase_M16_M"/>
</dbReference>
<gene>
    <name evidence="13" type="primary">LOC108612907</name>
</gene>
<reference evidence="12" key="2">
    <citation type="journal article" date="2016" name="G3 (Bethesda)">
        <title>Genome Evolution in Three Species of Cactophilic Drosophila.</title>
        <authorList>
            <person name="Sanchez-Flores A."/>
            <person name="Penazola F."/>
            <person name="Carpinteyro-Ponce J."/>
            <person name="Nazario-Yepiz N."/>
            <person name="Abreu-Goodger C."/>
            <person name="Machado C.A."/>
            <person name="Markow T.A."/>
        </authorList>
    </citation>
    <scope>NUCLEOTIDE SEQUENCE [LARGE SCALE GENOMIC DNA]</scope>
</reference>
<dbReference type="Pfam" id="PF05193">
    <property type="entry name" value="Peptidase_M16_C"/>
    <property type="match status" value="2"/>
</dbReference>
<evidence type="ECO:0000256" key="5">
    <source>
        <dbReference type="ARBA" id="ARBA00022833"/>
    </source>
</evidence>
<evidence type="ECO:0000256" key="1">
    <source>
        <dbReference type="ARBA" id="ARBA00007261"/>
    </source>
</evidence>
<evidence type="ECO:0000256" key="2">
    <source>
        <dbReference type="ARBA" id="ARBA00022670"/>
    </source>
</evidence>
<evidence type="ECO:0000259" key="11">
    <source>
        <dbReference type="Pfam" id="PF16187"/>
    </source>
</evidence>
<dbReference type="Pfam" id="PF00675">
    <property type="entry name" value="Peptidase_M16"/>
    <property type="match status" value="1"/>
</dbReference>
<dbReference type="RefSeq" id="XP_017861457.1">
    <property type="nucleotide sequence ID" value="XM_018005968.1"/>
</dbReference>
<dbReference type="GeneID" id="108612907"/>
<evidence type="ECO:0000313" key="12">
    <source>
        <dbReference type="Proteomes" id="UP000694904"/>
    </source>
</evidence>
<dbReference type="InterPro" id="IPR050626">
    <property type="entry name" value="Peptidase_M16"/>
</dbReference>
<dbReference type="PROSITE" id="PS00143">
    <property type="entry name" value="INSULINASE"/>
    <property type="match status" value="1"/>
</dbReference>
<feature type="domain" description="Peptidase M16 C-terminal" evidence="10">
    <location>
        <begin position="733"/>
        <end position="916"/>
    </location>
</feature>
<keyword evidence="12" id="KW-1185">Reference proteome</keyword>
<feature type="region of interest" description="Disordered" evidence="8">
    <location>
        <begin position="67"/>
        <end position="92"/>
    </location>
</feature>
<dbReference type="Pfam" id="PF16187">
    <property type="entry name" value="Peptidase_M16_M"/>
    <property type="match status" value="1"/>
</dbReference>
<dbReference type="SUPFAM" id="SSF63411">
    <property type="entry name" value="LuxS/MPP-like metallohydrolase"/>
    <property type="match status" value="4"/>
</dbReference>
<organism evidence="12 13">
    <name type="scientific">Drosophila arizonae</name>
    <name type="common">Fruit fly</name>
    <dbReference type="NCBI Taxonomy" id="7263"/>
    <lineage>
        <taxon>Eukaryota</taxon>
        <taxon>Metazoa</taxon>
        <taxon>Ecdysozoa</taxon>
        <taxon>Arthropoda</taxon>
        <taxon>Hexapoda</taxon>
        <taxon>Insecta</taxon>
        <taxon>Pterygota</taxon>
        <taxon>Neoptera</taxon>
        <taxon>Endopterygota</taxon>
        <taxon>Diptera</taxon>
        <taxon>Brachycera</taxon>
        <taxon>Muscomorpha</taxon>
        <taxon>Ephydroidea</taxon>
        <taxon>Drosophilidae</taxon>
        <taxon>Drosophila</taxon>
    </lineage>
</organism>
<dbReference type="InterPro" id="IPR011765">
    <property type="entry name" value="Pept_M16_N"/>
</dbReference>
<evidence type="ECO:0000259" key="9">
    <source>
        <dbReference type="Pfam" id="PF00675"/>
    </source>
</evidence>
<proteinExistence type="inferred from homology"/>
<evidence type="ECO:0000313" key="13">
    <source>
        <dbReference type="RefSeq" id="XP_017861457.1"/>
    </source>
</evidence>
<sequence length="1082" mass="124655">MCLRMSLKNRFDIRRLLRQWQKWKTRKVATLNVSIMDIPDKSEGDRKLYRAVNLSNGVRAMLISDPGPGEMSASASQATMAHSGASRAGSSDSSLEQYQGKLAACAVLMSAGSFYEPRQYQGLAHFLEHMIFMGSQKYPIENAFDSFVTKSGGFTNAHTENEDTCYYFEVEDQHLDKTLDMFMHLMKEPLMSIDSMARERSALQSEFEQTHMIDEVRRDQILAAMATDGYPHGTFSWGNLKSLQENVDDDHLHRTLHEFRRKHYGANRMTVCLQAQMSLEDLEALLVRHCAGIPQSEEPPLNLSKFNYRNAFREKFFKEVLLVQPVEDVCKVDITWVLPPMRQYYRCKPDSFLSQLLGYEGVGSLCAYLRRRLWCMSVIAGVGGGSFDTNSIYSLFTVSIYLTDEGFEHLDDVLAATFAWIRLLNDCSTLATSYSEMKQISDTNFRFQIEIPSMDNVQGIVEALRFLPAKDALTGTQLFFEYDEQAIGVVKQHLSEFRFNIMISSHIPYENLAYVQMEPWFGTHFTTIDMPAKWQQMWTNPKPHPELKIPEQNKFITTDFTIQWIQAGKPRVPRRPKALIKDALCELWFRQDDTFLLPDGFINLYLITPLMRRSPQDYMSGVLYTYLVEFCIAEQLYPALVAGLTYGLDTADKGLVLRVSGYNQKLPLLLEIIMNVMQNLTIDPAQVVSFKELKKRQIFNALITGRSLNLDLRLTVLEHMRFNLMQKYHALENISVDHVQNFKDTFYKKMYVQGLIQGNFTEEQARDIMKKVHTNFRSEKIENLGEQHNRLVQLPLGQHFLRVKTLNEDDPNTIVSNYYQIGPCSLRMECLMDLVDLVVEEPFFNQLRTKEQLGYSLGMYQRIGYGILAYILNINTQENKHKAEHVEERLEAFRAGMPRLIDQLTDEEFEEVRTTLINGKKLADYSLDDEVMRNWSEIVSMDYFFNRTDMQIQTLNGLTKKDVLDFLVNYDKYDLRKLSVQVIGASSVSRVSTTQSIADAVAARQVSNTGLGRRPGSLAMLLDEVQRNISEEQLLFEQIGDRIRLEFIGDCDNPAHITDISAFKRDLHVYPFISSNPKYNKL</sequence>
<evidence type="ECO:0000256" key="3">
    <source>
        <dbReference type="ARBA" id="ARBA00022723"/>
    </source>
</evidence>
<feature type="domain" description="Peptidase M16 N-terminal" evidence="9">
    <location>
        <begin position="99"/>
        <end position="226"/>
    </location>
</feature>
<dbReference type="Gene3D" id="3.30.830.10">
    <property type="entry name" value="Metalloenzyme, LuxS/M16 peptidase-like"/>
    <property type="match status" value="4"/>
</dbReference>
<dbReference type="InterPro" id="IPR007863">
    <property type="entry name" value="Peptidase_M16_C"/>
</dbReference>
<protein>
    <submittedName>
        <fullName evidence="13">Nardilysin</fullName>
    </submittedName>
</protein>
<accession>A0ABM1P2M1</accession>
<feature type="domain" description="Peptidase M16 C-terminal" evidence="10">
    <location>
        <begin position="256"/>
        <end position="424"/>
    </location>
</feature>
<evidence type="ECO:0000256" key="7">
    <source>
        <dbReference type="RuleBase" id="RU004447"/>
    </source>
</evidence>
<comment type="similarity">
    <text evidence="1 7">Belongs to the peptidase M16 family.</text>
</comment>
<keyword evidence="2" id="KW-0645">Protease</keyword>
<evidence type="ECO:0000259" key="10">
    <source>
        <dbReference type="Pfam" id="PF05193"/>
    </source>
</evidence>
<keyword evidence="6" id="KW-0482">Metalloprotease</keyword>
<reference evidence="12" key="1">
    <citation type="journal article" date="1997" name="Nucleic Acids Res.">
        <title>tRNAscan-SE: a program for improved detection of transfer RNA genes in genomic sequence.</title>
        <authorList>
            <person name="Lowe T.M."/>
            <person name="Eddy S.R."/>
        </authorList>
    </citation>
    <scope>NUCLEOTIDE SEQUENCE [LARGE SCALE GENOMIC DNA]</scope>
</reference>
<reference evidence="13" key="3">
    <citation type="submission" date="2025-08" db="UniProtKB">
        <authorList>
            <consortium name="RefSeq"/>
        </authorList>
    </citation>
    <scope>IDENTIFICATION</scope>
    <source>
        <tissue evidence="13">Whole organism</tissue>
    </source>
</reference>
<dbReference type="PANTHER" id="PTHR43690:SF18">
    <property type="entry name" value="INSULIN-DEGRADING ENZYME-RELATED"/>
    <property type="match status" value="1"/>
</dbReference>
<keyword evidence="4" id="KW-0378">Hydrolase</keyword>
<keyword evidence="3" id="KW-0479">Metal-binding</keyword>
<dbReference type="PANTHER" id="PTHR43690">
    <property type="entry name" value="NARDILYSIN"/>
    <property type="match status" value="1"/>
</dbReference>